<sequence length="157" mass="16798">MSDNELKLNINGKLFTLDADPNMPILWAVRDMLGMTGTKYGCGAGLCGACTIHIDGEPARACLTSLKQVQGKSVTTIEGLEADKLRLAWSEYNVPQCGYCQSGQLMSAAALLSKKQRPSEAEIDDAMSGNICRCGTYPRIKSAILSAAESSKMEAES</sequence>
<keyword evidence="6" id="KW-0830">Ubiquinone</keyword>
<organism evidence="8 9">
    <name type="scientific">Shewanella nanhaiensis</name>
    <dbReference type="NCBI Taxonomy" id="2864872"/>
    <lineage>
        <taxon>Bacteria</taxon>
        <taxon>Pseudomonadati</taxon>
        <taxon>Pseudomonadota</taxon>
        <taxon>Gammaproteobacteria</taxon>
        <taxon>Alteromonadales</taxon>
        <taxon>Shewanellaceae</taxon>
        <taxon>Shewanella</taxon>
    </lineage>
</organism>
<comment type="caution">
    <text evidence="8">The sequence shown here is derived from an EMBL/GenBank/DDBJ whole genome shotgun (WGS) entry which is preliminary data.</text>
</comment>
<keyword evidence="3" id="KW-0560">Oxidoreductase</keyword>
<dbReference type="InterPro" id="IPR002888">
    <property type="entry name" value="2Fe-2S-bd"/>
</dbReference>
<evidence type="ECO:0000313" key="9">
    <source>
        <dbReference type="Proteomes" id="UP001195963"/>
    </source>
</evidence>
<evidence type="ECO:0000256" key="5">
    <source>
        <dbReference type="ARBA" id="ARBA00023014"/>
    </source>
</evidence>
<keyword evidence="2" id="KW-0479">Metal-binding</keyword>
<dbReference type="Gene3D" id="1.10.150.120">
    <property type="entry name" value="[2Fe-2S]-binding domain"/>
    <property type="match status" value="1"/>
</dbReference>
<dbReference type="InterPro" id="IPR006058">
    <property type="entry name" value="2Fe2S_fd_BS"/>
</dbReference>
<evidence type="ECO:0000259" key="7">
    <source>
        <dbReference type="PROSITE" id="PS51085"/>
    </source>
</evidence>
<dbReference type="InterPro" id="IPR051452">
    <property type="entry name" value="Diverse_Oxidoreductases"/>
</dbReference>
<dbReference type="Pfam" id="PF01799">
    <property type="entry name" value="Fer2_2"/>
    <property type="match status" value="1"/>
</dbReference>
<accession>A0ABS7DXK4</accession>
<dbReference type="PROSITE" id="PS00197">
    <property type="entry name" value="2FE2S_FER_1"/>
    <property type="match status" value="1"/>
</dbReference>
<dbReference type="InterPro" id="IPR036010">
    <property type="entry name" value="2Fe-2S_ferredoxin-like_sf"/>
</dbReference>
<reference evidence="8 9" key="1">
    <citation type="submission" date="2021-07" db="EMBL/GenBank/DDBJ databases">
        <title>Shewanella sp. nov, isolated from SCS.</title>
        <authorList>
            <person name="Cao W.R."/>
        </authorList>
    </citation>
    <scope>NUCLEOTIDE SEQUENCE [LARGE SCALE GENOMIC DNA]</scope>
    <source>
        <strain evidence="8 9">NR704-98</strain>
    </source>
</reference>
<dbReference type="PROSITE" id="PS51085">
    <property type="entry name" value="2FE2S_FER_2"/>
    <property type="match status" value="1"/>
</dbReference>
<name>A0ABS7DXK4_9GAMM</name>
<keyword evidence="1" id="KW-0001">2Fe-2S</keyword>
<dbReference type="Pfam" id="PF00111">
    <property type="entry name" value="Fer2"/>
    <property type="match status" value="1"/>
</dbReference>
<dbReference type="Proteomes" id="UP001195963">
    <property type="component" value="Unassembled WGS sequence"/>
</dbReference>
<dbReference type="EMBL" id="JAHZST010000001">
    <property type="protein sequence ID" value="MBW8182154.1"/>
    <property type="molecule type" value="Genomic_DNA"/>
</dbReference>
<evidence type="ECO:0000313" key="8">
    <source>
        <dbReference type="EMBL" id="MBW8182154.1"/>
    </source>
</evidence>
<dbReference type="SUPFAM" id="SSF47741">
    <property type="entry name" value="CO dehydrogenase ISP C-domain like"/>
    <property type="match status" value="1"/>
</dbReference>
<keyword evidence="5" id="KW-0411">Iron-sulfur</keyword>
<dbReference type="CDD" id="cd00207">
    <property type="entry name" value="fer2"/>
    <property type="match status" value="1"/>
</dbReference>
<evidence type="ECO:0000256" key="3">
    <source>
        <dbReference type="ARBA" id="ARBA00023002"/>
    </source>
</evidence>
<feature type="domain" description="2Fe-2S ferredoxin-type" evidence="7">
    <location>
        <begin position="4"/>
        <end position="80"/>
    </location>
</feature>
<dbReference type="SUPFAM" id="SSF54292">
    <property type="entry name" value="2Fe-2S ferredoxin-like"/>
    <property type="match status" value="1"/>
</dbReference>
<dbReference type="PANTHER" id="PTHR44379">
    <property type="entry name" value="OXIDOREDUCTASE WITH IRON-SULFUR SUBUNIT"/>
    <property type="match status" value="1"/>
</dbReference>
<keyword evidence="9" id="KW-1185">Reference proteome</keyword>
<dbReference type="InterPro" id="IPR012675">
    <property type="entry name" value="Beta-grasp_dom_sf"/>
</dbReference>
<dbReference type="InterPro" id="IPR036884">
    <property type="entry name" value="2Fe-2S-bd_dom_sf"/>
</dbReference>
<evidence type="ECO:0000256" key="4">
    <source>
        <dbReference type="ARBA" id="ARBA00023004"/>
    </source>
</evidence>
<dbReference type="Gene3D" id="3.10.20.30">
    <property type="match status" value="1"/>
</dbReference>
<protein>
    <submittedName>
        <fullName evidence="8">(2Fe-2S)-binding protein</fullName>
    </submittedName>
</protein>
<evidence type="ECO:0000256" key="1">
    <source>
        <dbReference type="ARBA" id="ARBA00022714"/>
    </source>
</evidence>
<evidence type="ECO:0000256" key="6">
    <source>
        <dbReference type="ARBA" id="ARBA00023075"/>
    </source>
</evidence>
<dbReference type="InterPro" id="IPR001041">
    <property type="entry name" value="2Fe-2S_ferredoxin-type"/>
</dbReference>
<proteinExistence type="predicted"/>
<evidence type="ECO:0000256" key="2">
    <source>
        <dbReference type="ARBA" id="ARBA00022723"/>
    </source>
</evidence>
<dbReference type="RefSeq" id="WP_220107892.1">
    <property type="nucleotide sequence ID" value="NZ_JAHZST010000001.1"/>
</dbReference>
<gene>
    <name evidence="8" type="ORF">K0625_00620</name>
</gene>
<keyword evidence="4" id="KW-0408">Iron</keyword>
<dbReference type="PANTHER" id="PTHR44379:SF2">
    <property type="entry name" value="BLR6218 PROTEIN"/>
    <property type="match status" value="1"/>
</dbReference>